<name>A0A8J3ER88_9PROT</name>
<accession>A0A8J3ER88</accession>
<protein>
    <recommendedName>
        <fullName evidence="4">DUF481 domain-containing protein</fullName>
    </recommendedName>
</protein>
<keyword evidence="1" id="KW-0732">Signal</keyword>
<proteinExistence type="predicted"/>
<sequence>MEKIMTRSAISRVLCASTMLVLSAGAGSAMAQDEESEGWSGSVEFSAASATGNSETLNVGLATEVKNEVGRYTHLFKGAFNYAEAEEIETQNNLQLSYDLDVQLRDRTYAYGRVQYDQDEFSGFENRIFVGGGLGHYLIEEEGSTWKIEGGPGYRYSKLEEPDPVPMDFEESESEFAVYASSEYERLIREGVQFTHLLESTWTQSNTSVKTVAALTTKLTDSLSSKVSYEVRYETDPPAGNENTDTLLKASILFGF</sequence>
<organism evidence="2 3">
    <name type="scientific">Aquisalinus luteolus</name>
    <dbReference type="NCBI Taxonomy" id="1566827"/>
    <lineage>
        <taxon>Bacteria</taxon>
        <taxon>Pseudomonadati</taxon>
        <taxon>Pseudomonadota</taxon>
        <taxon>Alphaproteobacteria</taxon>
        <taxon>Parvularculales</taxon>
        <taxon>Parvularculaceae</taxon>
        <taxon>Aquisalinus</taxon>
    </lineage>
</organism>
<evidence type="ECO:0000256" key="1">
    <source>
        <dbReference type="SAM" id="SignalP"/>
    </source>
</evidence>
<reference evidence="2" key="1">
    <citation type="journal article" date="2014" name="Int. J. Syst. Evol. Microbiol.">
        <title>Complete genome sequence of Corynebacterium casei LMG S-19264T (=DSM 44701T), isolated from a smear-ripened cheese.</title>
        <authorList>
            <consortium name="US DOE Joint Genome Institute (JGI-PGF)"/>
            <person name="Walter F."/>
            <person name="Albersmeier A."/>
            <person name="Kalinowski J."/>
            <person name="Ruckert C."/>
        </authorList>
    </citation>
    <scope>NUCLEOTIDE SEQUENCE</scope>
    <source>
        <strain evidence="2">CGMCC 1.14984</strain>
    </source>
</reference>
<gene>
    <name evidence="2" type="ORF">GCM10011355_16090</name>
</gene>
<dbReference type="EMBL" id="BMGZ01000001">
    <property type="protein sequence ID" value="GGH96663.1"/>
    <property type="molecule type" value="Genomic_DNA"/>
</dbReference>
<dbReference type="Proteomes" id="UP000621856">
    <property type="component" value="Unassembled WGS sequence"/>
</dbReference>
<dbReference type="InterPro" id="IPR007433">
    <property type="entry name" value="DUF481"/>
</dbReference>
<reference evidence="2" key="2">
    <citation type="submission" date="2020-09" db="EMBL/GenBank/DDBJ databases">
        <authorList>
            <person name="Sun Q."/>
            <person name="Zhou Y."/>
        </authorList>
    </citation>
    <scope>NUCLEOTIDE SEQUENCE</scope>
    <source>
        <strain evidence="2">CGMCC 1.14984</strain>
    </source>
</reference>
<feature type="chain" id="PRO_5035303079" description="DUF481 domain-containing protein" evidence="1">
    <location>
        <begin position="32"/>
        <end position="256"/>
    </location>
</feature>
<feature type="signal peptide" evidence="1">
    <location>
        <begin position="1"/>
        <end position="31"/>
    </location>
</feature>
<dbReference type="Pfam" id="PF04338">
    <property type="entry name" value="DUF481"/>
    <property type="match status" value="1"/>
</dbReference>
<evidence type="ECO:0008006" key="4">
    <source>
        <dbReference type="Google" id="ProtNLM"/>
    </source>
</evidence>
<comment type="caution">
    <text evidence="2">The sequence shown here is derived from an EMBL/GenBank/DDBJ whole genome shotgun (WGS) entry which is preliminary data.</text>
</comment>
<evidence type="ECO:0000313" key="2">
    <source>
        <dbReference type="EMBL" id="GGH96663.1"/>
    </source>
</evidence>
<evidence type="ECO:0000313" key="3">
    <source>
        <dbReference type="Proteomes" id="UP000621856"/>
    </source>
</evidence>
<dbReference type="AlphaFoldDB" id="A0A8J3ER88"/>